<keyword evidence="1" id="KW-0472">Membrane</keyword>
<gene>
    <name evidence="2" type="ORF">D0Z08_28215</name>
</gene>
<evidence type="ECO:0000313" key="2">
    <source>
        <dbReference type="EMBL" id="RHW23736.1"/>
    </source>
</evidence>
<keyword evidence="3" id="KW-1185">Reference proteome</keyword>
<dbReference type="OrthoDB" id="428263at2"/>
<protein>
    <submittedName>
        <fullName evidence="2">DUF1772 domain-containing protein</fullName>
    </submittedName>
</protein>
<feature type="transmembrane region" description="Helical" evidence="1">
    <location>
        <begin position="50"/>
        <end position="68"/>
    </location>
</feature>
<keyword evidence="1" id="KW-0812">Transmembrane</keyword>
<dbReference type="InterPro" id="IPR013901">
    <property type="entry name" value="Anthrone_oxy"/>
</dbReference>
<sequence>MPGLARTDDRTFVAAMQDMNVAILNPVFLTVFTAPLIAFVVAAVTGPSRVWVIAAGVLYLAMFVITVAGNIPLNDALLAVGATQDAAALETARQAFEGPWNRLHLIRTVAVVASFGCCLGAISVA</sequence>
<reference evidence="2 3" key="1">
    <citation type="submission" date="2018-09" db="EMBL/GenBank/DDBJ databases">
        <title>Genome sequencing of Nocardioides immobilis CCTCC AB 2017083 for comparison to Nocardioides silvaticus.</title>
        <authorList>
            <person name="Li C."/>
            <person name="Wang G."/>
        </authorList>
    </citation>
    <scope>NUCLEOTIDE SEQUENCE [LARGE SCALE GENOMIC DNA]</scope>
    <source>
        <strain evidence="2 3">CCTCC AB 2017083</strain>
    </source>
</reference>
<dbReference type="EMBL" id="QXGH01000041">
    <property type="protein sequence ID" value="RHW23736.1"/>
    <property type="molecule type" value="Genomic_DNA"/>
</dbReference>
<keyword evidence="1" id="KW-1133">Transmembrane helix</keyword>
<proteinExistence type="predicted"/>
<evidence type="ECO:0000313" key="3">
    <source>
        <dbReference type="Proteomes" id="UP000283644"/>
    </source>
</evidence>
<accession>A0A417XTT0</accession>
<feature type="transmembrane region" description="Helical" evidence="1">
    <location>
        <begin position="105"/>
        <end position="124"/>
    </location>
</feature>
<evidence type="ECO:0000256" key="1">
    <source>
        <dbReference type="SAM" id="Phobius"/>
    </source>
</evidence>
<comment type="caution">
    <text evidence="2">The sequence shown here is derived from an EMBL/GenBank/DDBJ whole genome shotgun (WGS) entry which is preliminary data.</text>
</comment>
<dbReference type="Proteomes" id="UP000283644">
    <property type="component" value="Unassembled WGS sequence"/>
</dbReference>
<organism evidence="2 3">
    <name type="scientific">Nocardioides immobilis</name>
    <dbReference type="NCBI Taxonomy" id="2049295"/>
    <lineage>
        <taxon>Bacteria</taxon>
        <taxon>Bacillati</taxon>
        <taxon>Actinomycetota</taxon>
        <taxon>Actinomycetes</taxon>
        <taxon>Propionibacteriales</taxon>
        <taxon>Nocardioidaceae</taxon>
        <taxon>Nocardioides</taxon>
    </lineage>
</organism>
<dbReference type="AlphaFoldDB" id="A0A417XTT0"/>
<feature type="transmembrane region" description="Helical" evidence="1">
    <location>
        <begin position="21"/>
        <end position="44"/>
    </location>
</feature>
<name>A0A417XTT0_9ACTN</name>
<dbReference type="Pfam" id="PF08592">
    <property type="entry name" value="Anthrone_oxy"/>
    <property type="match status" value="1"/>
</dbReference>